<dbReference type="AlphaFoldDB" id="A0A5C6YML3"/>
<name>A0A5C6YML3_9FLAO</name>
<evidence type="ECO:0000313" key="2">
    <source>
        <dbReference type="Proteomes" id="UP000321945"/>
    </source>
</evidence>
<sequence>MSVKYIFCISTGRCGTDYLCGLFKQLDKCRAYHEHKPLLHNELMRANLDGNRKPLRDQLHFKVDKIFEDPTKLYVDTSHLFVKGFGWELPNHIPQNEIGVIVLKRTKNEVVKSTQRVQSGPFSFLGRKRIIVPYHNYLIPPPINRFWYNVYRYLLKFYWLLKGEWNSTIKTYPKFFEKKSEMLLKWYYDETYALGEKYKETFPKITYINVSLEELNTEEGFKKIVERFNLQEICDFEKIKPIIGKAKNLKKKFNEKE</sequence>
<dbReference type="OrthoDB" id="1438968at2"/>
<accession>A0A5C6YML3</accession>
<dbReference type="SUPFAM" id="SSF52540">
    <property type="entry name" value="P-loop containing nucleoside triphosphate hydrolases"/>
    <property type="match status" value="1"/>
</dbReference>
<reference evidence="1 2" key="1">
    <citation type="submission" date="2019-08" db="EMBL/GenBank/DDBJ databases">
        <title>Genome of Aequorivita lipolytica Y10-2 (type strain).</title>
        <authorList>
            <person name="Bowman J.P."/>
        </authorList>
    </citation>
    <scope>NUCLEOTIDE SEQUENCE [LARGE SCALE GENOMIC DNA]</scope>
    <source>
        <strain evidence="1 2">Y10-2</strain>
    </source>
</reference>
<dbReference type="EMBL" id="VORU01000008">
    <property type="protein sequence ID" value="TXD68800.1"/>
    <property type="molecule type" value="Genomic_DNA"/>
</dbReference>
<protein>
    <recommendedName>
        <fullName evidence="3">Sulfotransferase domain-containing protein</fullName>
    </recommendedName>
</protein>
<gene>
    <name evidence="1" type="ORF">ESV24_10090</name>
</gene>
<dbReference type="InterPro" id="IPR027417">
    <property type="entry name" value="P-loop_NTPase"/>
</dbReference>
<comment type="caution">
    <text evidence="1">The sequence shown here is derived from an EMBL/GenBank/DDBJ whole genome shotgun (WGS) entry which is preliminary data.</text>
</comment>
<dbReference type="RefSeq" id="WP_111816149.1">
    <property type="nucleotide sequence ID" value="NZ_CBCRZQ010000006.1"/>
</dbReference>
<proteinExistence type="predicted"/>
<keyword evidence="2" id="KW-1185">Reference proteome</keyword>
<evidence type="ECO:0008006" key="3">
    <source>
        <dbReference type="Google" id="ProtNLM"/>
    </source>
</evidence>
<dbReference type="Proteomes" id="UP000321945">
    <property type="component" value="Unassembled WGS sequence"/>
</dbReference>
<dbReference type="Gene3D" id="3.40.50.300">
    <property type="entry name" value="P-loop containing nucleotide triphosphate hydrolases"/>
    <property type="match status" value="1"/>
</dbReference>
<organism evidence="1 2">
    <name type="scientific">Aequorivita lipolytica</name>
    <dbReference type="NCBI Taxonomy" id="153267"/>
    <lineage>
        <taxon>Bacteria</taxon>
        <taxon>Pseudomonadati</taxon>
        <taxon>Bacteroidota</taxon>
        <taxon>Flavobacteriia</taxon>
        <taxon>Flavobacteriales</taxon>
        <taxon>Flavobacteriaceae</taxon>
        <taxon>Aequorivita</taxon>
    </lineage>
</organism>
<evidence type="ECO:0000313" key="1">
    <source>
        <dbReference type="EMBL" id="TXD68800.1"/>
    </source>
</evidence>